<keyword evidence="1" id="KW-0812">Transmembrane</keyword>
<evidence type="ECO:0008006" key="4">
    <source>
        <dbReference type="Google" id="ProtNLM"/>
    </source>
</evidence>
<organism evidence="2 3">
    <name type="scientific">Pedobacter ginsengisoli</name>
    <dbReference type="NCBI Taxonomy" id="363852"/>
    <lineage>
        <taxon>Bacteria</taxon>
        <taxon>Pseudomonadati</taxon>
        <taxon>Bacteroidota</taxon>
        <taxon>Sphingobacteriia</taxon>
        <taxon>Sphingobacteriales</taxon>
        <taxon>Sphingobacteriaceae</taxon>
        <taxon>Pedobacter</taxon>
    </lineage>
</organism>
<feature type="transmembrane region" description="Helical" evidence="1">
    <location>
        <begin position="12"/>
        <end position="30"/>
    </location>
</feature>
<dbReference type="EMBL" id="CP024091">
    <property type="protein sequence ID" value="ATP58939.1"/>
    <property type="molecule type" value="Genomic_DNA"/>
</dbReference>
<feature type="transmembrane region" description="Helical" evidence="1">
    <location>
        <begin position="82"/>
        <end position="99"/>
    </location>
</feature>
<protein>
    <recommendedName>
        <fullName evidence="4">Histidine kinase</fullName>
    </recommendedName>
</protein>
<dbReference type="KEGG" id="pgs:CPT03_21940"/>
<evidence type="ECO:0000313" key="3">
    <source>
        <dbReference type="Proteomes" id="UP000223749"/>
    </source>
</evidence>
<dbReference type="Proteomes" id="UP000223749">
    <property type="component" value="Chromosome"/>
</dbReference>
<dbReference type="RefSeq" id="WP_099440817.1">
    <property type="nucleotide sequence ID" value="NZ_CP024091.1"/>
</dbReference>
<gene>
    <name evidence="2" type="ORF">CPT03_21940</name>
</gene>
<evidence type="ECO:0000313" key="2">
    <source>
        <dbReference type="EMBL" id="ATP58939.1"/>
    </source>
</evidence>
<proteinExistence type="predicted"/>
<feature type="transmembrane region" description="Helical" evidence="1">
    <location>
        <begin position="42"/>
        <end position="70"/>
    </location>
</feature>
<feature type="transmembrane region" description="Helical" evidence="1">
    <location>
        <begin position="111"/>
        <end position="128"/>
    </location>
</feature>
<reference evidence="2 3" key="1">
    <citation type="submission" date="2017-10" db="EMBL/GenBank/DDBJ databases">
        <title>Whole genome of Pedobacter ginsengisoli T01R-27 isolated from tomato rhizosphere.</title>
        <authorList>
            <person name="Weon H.-Y."/>
            <person name="Lee S.A."/>
            <person name="Sang M.K."/>
            <person name="Song J."/>
        </authorList>
    </citation>
    <scope>NUCLEOTIDE SEQUENCE [LARGE SCALE GENOMIC DNA]</scope>
    <source>
        <strain evidence="2 3">T01R-27</strain>
    </source>
</reference>
<accession>A0A2D1UBI0</accession>
<keyword evidence="3" id="KW-1185">Reference proteome</keyword>
<sequence length="130" mass="15085">MLQHYKYPLKIWLTSILISPMLYLLIIHIGGYKDNYSLVTPLAFYALAVIIASTYSIPNFILLWVAYYFISSRTWPTAFKKVVLLLVSVLLTIILFSWNFKHLESISREDYITAISYMITVAFGCLVYKV</sequence>
<keyword evidence="1" id="KW-0472">Membrane</keyword>
<dbReference type="AlphaFoldDB" id="A0A2D1UBI0"/>
<evidence type="ECO:0000256" key="1">
    <source>
        <dbReference type="SAM" id="Phobius"/>
    </source>
</evidence>
<keyword evidence="1" id="KW-1133">Transmembrane helix</keyword>
<name>A0A2D1UBI0_9SPHI</name>